<evidence type="ECO:0000256" key="16">
    <source>
        <dbReference type="RuleBase" id="RU003692"/>
    </source>
</evidence>
<keyword evidence="20" id="KW-1185">Reference proteome</keyword>
<dbReference type="GO" id="GO:0005737">
    <property type="term" value="C:cytoplasm"/>
    <property type="evidence" value="ECO:0007669"/>
    <property type="project" value="UniProtKB-SubCell"/>
</dbReference>
<feature type="binding site" evidence="14">
    <location>
        <position position="49"/>
    </location>
    <ligand>
        <name>FAD</name>
        <dbReference type="ChEBI" id="CHEBI:57692"/>
    </ligand>
</feature>
<evidence type="ECO:0000256" key="4">
    <source>
        <dbReference type="ARBA" id="ARBA00016961"/>
    </source>
</evidence>
<dbReference type="EC" id="1.8.1.4" evidence="3 16"/>
<protein>
    <recommendedName>
        <fullName evidence="4 16">Dihydrolipoyl dehydrogenase</fullName>
        <ecNumber evidence="3 16">1.8.1.4</ecNumber>
    </recommendedName>
</protein>
<evidence type="ECO:0000256" key="14">
    <source>
        <dbReference type="PIRSR" id="PIRSR000350-3"/>
    </source>
</evidence>
<dbReference type="Gene3D" id="3.30.390.30">
    <property type="match status" value="1"/>
</dbReference>
<dbReference type="InterPro" id="IPR036188">
    <property type="entry name" value="FAD/NAD-bd_sf"/>
</dbReference>
<accession>A0A1M5PZP2</accession>
<feature type="domain" description="Pyridine nucleotide-disulphide oxidoreductase dimerisation" evidence="17">
    <location>
        <begin position="343"/>
        <end position="451"/>
    </location>
</feature>
<dbReference type="PROSITE" id="PS00076">
    <property type="entry name" value="PYRIDINE_REDOX_1"/>
    <property type="match status" value="1"/>
</dbReference>
<keyword evidence="11 16" id="KW-0676">Redox-active center</keyword>
<reference evidence="20" key="1">
    <citation type="submission" date="2016-11" db="EMBL/GenBank/DDBJ databases">
        <authorList>
            <person name="Varghese N."/>
            <person name="Submissions S."/>
        </authorList>
    </citation>
    <scope>NUCLEOTIDE SEQUENCE [LARGE SCALE GENOMIC DNA]</scope>
    <source>
        <strain evidence="20">DSM 17963</strain>
    </source>
</reference>
<dbReference type="FunFam" id="3.30.390.30:FF:000001">
    <property type="entry name" value="Dihydrolipoyl dehydrogenase"/>
    <property type="match status" value="1"/>
</dbReference>
<evidence type="ECO:0000256" key="6">
    <source>
        <dbReference type="ARBA" id="ARBA00022630"/>
    </source>
</evidence>
<evidence type="ECO:0000256" key="11">
    <source>
        <dbReference type="ARBA" id="ARBA00023284"/>
    </source>
</evidence>
<organism evidence="19 20">
    <name type="scientific">Flavobacterium defluvii</name>
    <dbReference type="NCBI Taxonomy" id="370979"/>
    <lineage>
        <taxon>Bacteria</taxon>
        <taxon>Pseudomonadati</taxon>
        <taxon>Bacteroidota</taxon>
        <taxon>Flavobacteriia</taxon>
        <taxon>Flavobacteriales</taxon>
        <taxon>Flavobacteriaceae</taxon>
        <taxon>Flavobacterium</taxon>
    </lineage>
</organism>
<keyword evidence="7 14" id="KW-0274">FAD</keyword>
<evidence type="ECO:0000313" key="19">
    <source>
        <dbReference type="EMBL" id="SHH07477.1"/>
    </source>
</evidence>
<evidence type="ECO:0000256" key="9">
    <source>
        <dbReference type="ARBA" id="ARBA00023027"/>
    </source>
</evidence>
<dbReference type="PRINTS" id="PR00368">
    <property type="entry name" value="FADPNR"/>
</dbReference>
<feature type="domain" description="FAD/NAD(P)-binding" evidence="18">
    <location>
        <begin position="3"/>
        <end position="323"/>
    </location>
</feature>
<evidence type="ECO:0000256" key="10">
    <source>
        <dbReference type="ARBA" id="ARBA00023157"/>
    </source>
</evidence>
<proteinExistence type="inferred from homology"/>
<dbReference type="SUPFAM" id="SSF51905">
    <property type="entry name" value="FAD/NAD(P)-binding domain"/>
    <property type="match status" value="1"/>
</dbReference>
<dbReference type="InterPro" id="IPR050151">
    <property type="entry name" value="Class-I_Pyr_Nuc-Dis_Oxidored"/>
</dbReference>
<dbReference type="PANTHER" id="PTHR22912:SF217">
    <property type="entry name" value="DIHYDROLIPOYL DEHYDROGENASE"/>
    <property type="match status" value="1"/>
</dbReference>
<feature type="binding site" evidence="14">
    <location>
        <position position="308"/>
    </location>
    <ligand>
        <name>FAD</name>
        <dbReference type="ChEBI" id="CHEBI:57692"/>
    </ligand>
</feature>
<keyword evidence="6 16" id="KW-0285">Flavoprotein</keyword>
<comment type="subcellular location">
    <subcellularLocation>
        <location evidence="1">Cytoplasm</location>
    </subcellularLocation>
</comment>
<evidence type="ECO:0000256" key="5">
    <source>
        <dbReference type="ARBA" id="ARBA00022490"/>
    </source>
</evidence>
<evidence type="ECO:0000259" key="18">
    <source>
        <dbReference type="Pfam" id="PF07992"/>
    </source>
</evidence>
<feature type="binding site" evidence="14">
    <location>
        <begin position="178"/>
        <end position="185"/>
    </location>
    <ligand>
        <name>NAD(+)</name>
        <dbReference type="ChEBI" id="CHEBI:57540"/>
    </ligand>
</feature>
<dbReference type="EMBL" id="FQWC01000005">
    <property type="protein sequence ID" value="SHH07477.1"/>
    <property type="molecule type" value="Genomic_DNA"/>
</dbReference>
<feature type="binding site" evidence="14">
    <location>
        <position position="201"/>
    </location>
    <ligand>
        <name>NAD(+)</name>
        <dbReference type="ChEBI" id="CHEBI:57540"/>
    </ligand>
</feature>
<gene>
    <name evidence="19" type="ORF">SAMN05443663_105183</name>
</gene>
<dbReference type="PRINTS" id="PR00411">
    <property type="entry name" value="PNDRDTASEI"/>
</dbReference>
<dbReference type="InterPro" id="IPR004099">
    <property type="entry name" value="Pyr_nucl-diS_OxRdtase_dimer"/>
</dbReference>
<dbReference type="InterPro" id="IPR012999">
    <property type="entry name" value="Pyr_OxRdtase_I_AS"/>
</dbReference>
<evidence type="ECO:0000256" key="3">
    <source>
        <dbReference type="ARBA" id="ARBA00012608"/>
    </source>
</evidence>
<keyword evidence="10" id="KW-1015">Disulfide bond</keyword>
<dbReference type="InterPro" id="IPR006258">
    <property type="entry name" value="Lipoamide_DH"/>
</dbReference>
<dbReference type="NCBIfam" id="TIGR01350">
    <property type="entry name" value="lipoamide_DH"/>
    <property type="match status" value="1"/>
</dbReference>
<dbReference type="GO" id="GO:0004148">
    <property type="term" value="F:dihydrolipoyl dehydrogenase (NADH) activity"/>
    <property type="evidence" value="ECO:0007669"/>
    <property type="project" value="UniProtKB-EC"/>
</dbReference>
<evidence type="ECO:0000256" key="1">
    <source>
        <dbReference type="ARBA" id="ARBA00004496"/>
    </source>
</evidence>
<keyword evidence="9 14" id="KW-0520">NAD</keyword>
<sequence>MKYDVIVLGSGPGGYVTAIRASQLGFKTAVVEKENLGGVCLNWGCIPTKALLKSAQVFDYLKHASDYGLKVSEFDKDFPAVIQRSRGVAEGMSKGVQFLMKKNKIDVIEGFGKLKPGKKLDVTDKDNKVTEYSADHIIIATGARSRELPNLPQDGVKVIGYRQAMTLPTQPKSMIIVGSGAIGVEFAHFYNSMGTDVTIVEFMPNVVPVEDEDISKQFERSLKKSGIKVMTNSSVERIDTTGAGVKAFVKTAKGEEVLEADIVLSAVGIKTNIENIGLEEVGIAVDRDKILVNAYNETNIPGYYAIGDVTPGQALAHVASAEGINCVEKIKGLHVDPIDYGNVPGCTYATPEIASVGLTEKQAKEKGYELKIGKFPFSASGKAKAAGNADGFVKVIFDAKYGEWLGCHMIGAGVTDMIAEAVVARKLETTGHEILKSIHPHPTMSEAVMEAVADAYGEVIHL</sequence>
<comment type="catalytic activity">
    <reaction evidence="12 16">
        <text>N(6)-[(R)-dihydrolipoyl]-L-lysyl-[protein] + NAD(+) = N(6)-[(R)-lipoyl]-L-lysyl-[protein] + NADH + H(+)</text>
        <dbReference type="Rhea" id="RHEA:15045"/>
        <dbReference type="Rhea" id="RHEA-COMP:10474"/>
        <dbReference type="Rhea" id="RHEA-COMP:10475"/>
        <dbReference type="ChEBI" id="CHEBI:15378"/>
        <dbReference type="ChEBI" id="CHEBI:57540"/>
        <dbReference type="ChEBI" id="CHEBI:57945"/>
        <dbReference type="ChEBI" id="CHEBI:83099"/>
        <dbReference type="ChEBI" id="CHEBI:83100"/>
        <dbReference type="EC" id="1.8.1.4"/>
    </reaction>
</comment>
<evidence type="ECO:0000256" key="7">
    <source>
        <dbReference type="ARBA" id="ARBA00022827"/>
    </source>
</evidence>
<dbReference type="AlphaFoldDB" id="A0A1M5PZP2"/>
<comment type="cofactor">
    <cofactor evidence="14 16">
        <name>FAD</name>
        <dbReference type="ChEBI" id="CHEBI:57692"/>
    </cofactor>
    <text evidence="14 16">Binds 1 FAD per subunit.</text>
</comment>
<evidence type="ECO:0000256" key="8">
    <source>
        <dbReference type="ARBA" id="ARBA00023002"/>
    </source>
</evidence>
<dbReference type="Gene3D" id="3.50.50.60">
    <property type="entry name" value="FAD/NAD(P)-binding domain"/>
    <property type="match status" value="2"/>
</dbReference>
<dbReference type="InterPro" id="IPR016156">
    <property type="entry name" value="FAD/NAD-linked_Rdtase_dimer_sf"/>
</dbReference>
<keyword evidence="5" id="KW-0963">Cytoplasm</keyword>
<dbReference type="RefSeq" id="WP_073416603.1">
    <property type="nucleotide sequence ID" value="NZ_FQWC01000005.1"/>
</dbReference>
<dbReference type="Proteomes" id="UP000184071">
    <property type="component" value="Unassembled WGS sequence"/>
</dbReference>
<dbReference type="PANTHER" id="PTHR22912">
    <property type="entry name" value="DISULFIDE OXIDOREDUCTASE"/>
    <property type="match status" value="1"/>
</dbReference>
<dbReference type="Pfam" id="PF07992">
    <property type="entry name" value="Pyr_redox_2"/>
    <property type="match status" value="1"/>
</dbReference>
<feature type="binding site" evidence="14">
    <location>
        <position position="268"/>
    </location>
    <ligand>
        <name>NAD(+)</name>
        <dbReference type="ChEBI" id="CHEBI:57540"/>
    </ligand>
</feature>
<feature type="disulfide bond" description="Redox-active" evidence="15">
    <location>
        <begin position="40"/>
        <end position="45"/>
    </location>
</feature>
<dbReference type="OrthoDB" id="9800167at2"/>
<feature type="binding site" evidence="14">
    <location>
        <position position="112"/>
    </location>
    <ligand>
        <name>FAD</name>
        <dbReference type="ChEBI" id="CHEBI:57692"/>
    </ligand>
</feature>
<dbReference type="STRING" id="370979.SAMN05443663_105183"/>
<keyword evidence="14" id="KW-0547">Nucleotide-binding</keyword>
<evidence type="ECO:0000256" key="15">
    <source>
        <dbReference type="PIRSR" id="PIRSR000350-4"/>
    </source>
</evidence>
<evidence type="ECO:0000313" key="20">
    <source>
        <dbReference type="Proteomes" id="UP000184071"/>
    </source>
</evidence>
<comment type="miscellaneous">
    <text evidence="16">The active site is a redox-active disulfide bond.</text>
</comment>
<dbReference type="InterPro" id="IPR023753">
    <property type="entry name" value="FAD/NAD-binding_dom"/>
</dbReference>
<dbReference type="GO" id="GO:0006103">
    <property type="term" value="P:2-oxoglutarate metabolic process"/>
    <property type="evidence" value="ECO:0007669"/>
    <property type="project" value="TreeGrafter"/>
</dbReference>
<keyword evidence="8 16" id="KW-0560">Oxidoreductase</keyword>
<dbReference type="SUPFAM" id="SSF55424">
    <property type="entry name" value="FAD/NAD-linked reductases, dimerisation (C-terminal) domain"/>
    <property type="match status" value="1"/>
</dbReference>
<evidence type="ECO:0000259" key="17">
    <source>
        <dbReference type="Pfam" id="PF02852"/>
    </source>
</evidence>
<dbReference type="GO" id="GO:0050660">
    <property type="term" value="F:flavin adenine dinucleotide binding"/>
    <property type="evidence" value="ECO:0007669"/>
    <property type="project" value="InterPro"/>
</dbReference>
<feature type="active site" description="Proton acceptor" evidence="13">
    <location>
        <position position="441"/>
    </location>
</feature>
<comment type="similarity">
    <text evidence="2 16">Belongs to the class-I pyridine nucleotide-disulfide oxidoreductase family.</text>
</comment>
<dbReference type="PIRSF" id="PIRSF000350">
    <property type="entry name" value="Mercury_reductase_MerA"/>
    <property type="match status" value="1"/>
</dbReference>
<evidence type="ECO:0000256" key="13">
    <source>
        <dbReference type="PIRSR" id="PIRSR000350-2"/>
    </source>
</evidence>
<evidence type="ECO:0000256" key="2">
    <source>
        <dbReference type="ARBA" id="ARBA00007532"/>
    </source>
</evidence>
<dbReference type="Pfam" id="PF02852">
    <property type="entry name" value="Pyr_redox_dim"/>
    <property type="match status" value="1"/>
</dbReference>
<dbReference type="InterPro" id="IPR001100">
    <property type="entry name" value="Pyr_nuc-diS_OxRdtase"/>
</dbReference>
<evidence type="ECO:0000256" key="12">
    <source>
        <dbReference type="ARBA" id="ARBA00049187"/>
    </source>
</evidence>
<name>A0A1M5PZP2_9FLAO</name>